<evidence type="ECO:0000256" key="12">
    <source>
        <dbReference type="RuleBase" id="RU000532"/>
    </source>
</evidence>
<comment type="pathway">
    <text evidence="2 10">Carbohydrate degradation; glycolysis; pyruvate from D-glyceraldehyde 3-phosphate: step 2/5.</text>
</comment>
<dbReference type="GO" id="GO:0006094">
    <property type="term" value="P:gluconeogenesis"/>
    <property type="evidence" value="ECO:0007669"/>
    <property type="project" value="TreeGrafter"/>
</dbReference>
<keyword evidence="8 10" id="KW-0067">ATP-binding</keyword>
<protein>
    <recommendedName>
        <fullName evidence="4 10">Phosphoglycerate kinase</fullName>
        <ecNumber evidence="3 10">2.7.2.3</ecNumber>
    </recommendedName>
</protein>
<dbReference type="PANTHER" id="PTHR11406:SF23">
    <property type="entry name" value="PHOSPHOGLYCERATE KINASE 1, CHLOROPLASTIC-RELATED"/>
    <property type="match status" value="1"/>
</dbReference>
<feature type="binding site" evidence="10">
    <location>
        <begin position="20"/>
        <end position="22"/>
    </location>
    <ligand>
        <name>substrate</name>
    </ligand>
</feature>
<dbReference type="SUPFAM" id="SSF53748">
    <property type="entry name" value="Phosphoglycerate kinase"/>
    <property type="match status" value="1"/>
</dbReference>
<feature type="binding site" evidence="10 11">
    <location>
        <position position="295"/>
    </location>
    <ligand>
        <name>ATP</name>
        <dbReference type="ChEBI" id="CHEBI:30616"/>
    </ligand>
</feature>
<evidence type="ECO:0000256" key="2">
    <source>
        <dbReference type="ARBA" id="ARBA00004838"/>
    </source>
</evidence>
<evidence type="ECO:0000256" key="4">
    <source>
        <dbReference type="ARBA" id="ARBA00016471"/>
    </source>
</evidence>
<dbReference type="Proteomes" id="UP000037086">
    <property type="component" value="Unassembled WGS sequence"/>
</dbReference>
<keyword evidence="10" id="KW-0963">Cytoplasm</keyword>
<evidence type="ECO:0000256" key="3">
    <source>
        <dbReference type="ARBA" id="ARBA00013061"/>
    </source>
</evidence>
<dbReference type="RefSeq" id="WP_050336999.1">
    <property type="nucleotide sequence ID" value="NZ_JPSQ01000004.1"/>
</dbReference>
<feature type="binding site" evidence="10">
    <location>
        <position position="118"/>
    </location>
    <ligand>
        <name>substrate</name>
    </ligand>
</feature>
<dbReference type="GO" id="GO:0005524">
    <property type="term" value="F:ATP binding"/>
    <property type="evidence" value="ECO:0007669"/>
    <property type="project" value="UniProtKB-KW"/>
</dbReference>
<comment type="caution">
    <text evidence="13">The sequence shown here is derived from an EMBL/GenBank/DDBJ whole genome shotgun (WGS) entry which is preliminary data.</text>
</comment>
<dbReference type="AlphaFoldDB" id="A0A0L0MKD9"/>
<comment type="caution">
    <text evidence="10">Lacks conserved residue(s) required for the propagation of feature annotation.</text>
</comment>
<evidence type="ECO:0000256" key="8">
    <source>
        <dbReference type="ARBA" id="ARBA00022840"/>
    </source>
</evidence>
<evidence type="ECO:0000256" key="11">
    <source>
        <dbReference type="PIRSR" id="PIRSR000724-2"/>
    </source>
</evidence>
<dbReference type="InterPro" id="IPR001576">
    <property type="entry name" value="Phosphoglycerate_kinase"/>
</dbReference>
<feature type="binding site" evidence="10">
    <location>
        <position position="155"/>
    </location>
    <ligand>
        <name>substrate</name>
    </ligand>
</feature>
<dbReference type="FunFam" id="3.40.50.1260:FF:000007">
    <property type="entry name" value="Phosphoglycerate kinase"/>
    <property type="match status" value="1"/>
</dbReference>
<dbReference type="HAMAP" id="MF_00145">
    <property type="entry name" value="Phosphoglyc_kinase"/>
    <property type="match status" value="1"/>
</dbReference>
<dbReference type="UniPathway" id="UPA00109">
    <property type="reaction ID" value="UER00185"/>
</dbReference>
<comment type="catalytic activity">
    <reaction evidence="1 10 12">
        <text>(2R)-3-phosphoglycerate + ATP = (2R)-3-phospho-glyceroyl phosphate + ADP</text>
        <dbReference type="Rhea" id="RHEA:14801"/>
        <dbReference type="ChEBI" id="CHEBI:30616"/>
        <dbReference type="ChEBI" id="CHEBI:57604"/>
        <dbReference type="ChEBI" id="CHEBI:58272"/>
        <dbReference type="ChEBI" id="CHEBI:456216"/>
        <dbReference type="EC" id="2.7.2.3"/>
    </reaction>
</comment>
<dbReference type="OrthoDB" id="9808460at2"/>
<evidence type="ECO:0000256" key="7">
    <source>
        <dbReference type="ARBA" id="ARBA00022777"/>
    </source>
</evidence>
<name>A0A0L0MKD9_9MOLU</name>
<dbReference type="EC" id="2.7.2.3" evidence="3 10"/>
<gene>
    <name evidence="10 13" type="primary">pgk</name>
    <name evidence="13" type="ORF">AlmWB_00590</name>
</gene>
<dbReference type="PRINTS" id="PR00477">
    <property type="entry name" value="PHGLYCKINASE"/>
</dbReference>
<feature type="binding site" evidence="10 11">
    <location>
        <position position="206"/>
    </location>
    <ligand>
        <name>ATP</name>
        <dbReference type="ChEBI" id="CHEBI:30616"/>
    </ligand>
</feature>
<keyword evidence="5 10" id="KW-0808">Transferase</keyword>
<dbReference type="Pfam" id="PF00162">
    <property type="entry name" value="PGK"/>
    <property type="match status" value="1"/>
</dbReference>
<evidence type="ECO:0000256" key="9">
    <source>
        <dbReference type="ARBA" id="ARBA00023152"/>
    </source>
</evidence>
<comment type="subcellular location">
    <subcellularLocation>
        <location evidence="10">Cytoplasm</location>
    </subcellularLocation>
</comment>
<feature type="binding site" evidence="10 11">
    <location>
        <position position="326"/>
    </location>
    <ligand>
        <name>ATP</name>
        <dbReference type="ChEBI" id="CHEBI:30616"/>
    </ligand>
</feature>
<comment type="similarity">
    <text evidence="10 12">Belongs to the phosphoglycerate kinase family.</text>
</comment>
<dbReference type="InterPro" id="IPR036043">
    <property type="entry name" value="Phosphoglycerate_kinase_sf"/>
</dbReference>
<organism evidence="13 14">
    <name type="scientific">Candidatus Phytoplasma phoenicium</name>
    <dbReference type="NCBI Taxonomy" id="198422"/>
    <lineage>
        <taxon>Bacteria</taxon>
        <taxon>Bacillati</taxon>
        <taxon>Mycoplasmatota</taxon>
        <taxon>Mollicutes</taxon>
        <taxon>Acholeplasmatales</taxon>
        <taxon>Acholeplasmataceae</taxon>
        <taxon>Candidatus Phytoplasma</taxon>
        <taxon>16SrIX (Pigeon pea witches'-broom group)</taxon>
    </lineage>
</organism>
<keyword evidence="6 10" id="KW-0547">Nucleotide-binding</keyword>
<dbReference type="EMBL" id="JPSQ01000004">
    <property type="protein sequence ID" value="KND62746.1"/>
    <property type="molecule type" value="Genomic_DNA"/>
</dbReference>
<reference evidence="13 14" key="1">
    <citation type="journal article" date="2015" name="BMC Microbiol.">
        <title>'Candidatus Phytoplasma phoenicium' associated with almond witches'-broom disease: from draft genome to genetic diversity among strain populations.</title>
        <authorList>
            <person name="Quaglino F."/>
            <person name="Kube M."/>
            <person name="Jawhari M."/>
            <person name="Abou-Jawdah Y."/>
            <person name="Siewert C."/>
            <person name="Choueiri E."/>
            <person name="Sobh H."/>
            <person name="Casati P."/>
            <person name="Tedeschi R."/>
            <person name="Molino Lova M."/>
            <person name="Alma A."/>
            <person name="Bianco P.A."/>
        </authorList>
    </citation>
    <scope>NUCLEOTIDE SEQUENCE [LARGE SCALE GENOMIC DNA]</scope>
    <source>
        <strain evidence="13 14">SA213</strain>
    </source>
</reference>
<evidence type="ECO:0000256" key="1">
    <source>
        <dbReference type="ARBA" id="ARBA00000642"/>
    </source>
</evidence>
<dbReference type="PANTHER" id="PTHR11406">
    <property type="entry name" value="PHOSPHOGLYCERATE KINASE"/>
    <property type="match status" value="1"/>
</dbReference>
<keyword evidence="7 10" id="KW-0418">Kinase</keyword>
<comment type="subunit">
    <text evidence="10">Monomer.</text>
</comment>
<dbReference type="GO" id="GO:0004618">
    <property type="term" value="F:phosphoglycerate kinase activity"/>
    <property type="evidence" value="ECO:0007669"/>
    <property type="project" value="UniProtKB-UniRule"/>
</dbReference>
<sequence length="401" mass="44840">MKKNLIHTNIKNKKILLRVDLNIPIIKGVVQKNNKIKAILPTLKYLIKQNCKIILLSHLGRIKTAIDKQKLSLKPIAEKLSFYLKKQVIFVPFTRGPLVEKQIDLLLPGNILMLENTRFEDLNGKKESENELNLGKYWASLGDVFVNDAFGMVHRKHASNIGIANHISQKCFGFLMEKEMNMLNKIVKNPKKPLVMILGGAKLSDKIKVIHKLLQKVDFLLIGGAMCFTFLKAKGLEVGHSLIDPSSLSVAQKLLSSPQNHKIILCEDIVCGKKFSTHTETIICPYNQIPKELMGMDIGPQTIKRFTYYLQKTKTILWNGPLGICELEKFNQGTKIIAKKIISLNPKPITIIGGGDSAVAILKLGLNNQFTHISTGGGAFLEYLEKTSLPGIKCITNNEKI</sequence>
<evidence type="ECO:0000256" key="5">
    <source>
        <dbReference type="ARBA" id="ARBA00022679"/>
    </source>
</evidence>
<keyword evidence="14" id="KW-1185">Reference proteome</keyword>
<dbReference type="GO" id="GO:0006096">
    <property type="term" value="P:glycolytic process"/>
    <property type="evidence" value="ECO:0007669"/>
    <property type="project" value="UniProtKB-UniRule"/>
</dbReference>
<dbReference type="GO" id="GO:0043531">
    <property type="term" value="F:ADP binding"/>
    <property type="evidence" value="ECO:0007669"/>
    <property type="project" value="TreeGrafter"/>
</dbReference>
<feature type="binding site" evidence="10 11">
    <location>
        <begin position="354"/>
        <end position="357"/>
    </location>
    <ligand>
        <name>ATP</name>
        <dbReference type="ChEBI" id="CHEBI:30616"/>
    </ligand>
</feature>
<evidence type="ECO:0000256" key="6">
    <source>
        <dbReference type="ARBA" id="ARBA00022741"/>
    </source>
</evidence>
<dbReference type="InterPro" id="IPR015824">
    <property type="entry name" value="Phosphoglycerate_kinase_N"/>
</dbReference>
<proteinExistence type="inferred from homology"/>
<evidence type="ECO:0000313" key="13">
    <source>
        <dbReference type="EMBL" id="KND62746.1"/>
    </source>
</evidence>
<evidence type="ECO:0000313" key="14">
    <source>
        <dbReference type="Proteomes" id="UP000037086"/>
    </source>
</evidence>
<dbReference type="PIRSF" id="PIRSF000724">
    <property type="entry name" value="Pgk"/>
    <property type="match status" value="1"/>
</dbReference>
<keyword evidence="9 10" id="KW-0324">Glycolysis</keyword>
<dbReference type="GO" id="GO:0005829">
    <property type="term" value="C:cytosol"/>
    <property type="evidence" value="ECO:0007669"/>
    <property type="project" value="TreeGrafter"/>
</dbReference>
<evidence type="ECO:0000256" key="10">
    <source>
        <dbReference type="HAMAP-Rule" id="MF_00145"/>
    </source>
</evidence>
<accession>A0A0L0MKD9</accession>
<feature type="binding site" evidence="10">
    <location>
        <begin position="58"/>
        <end position="61"/>
    </location>
    <ligand>
        <name>substrate</name>
    </ligand>
</feature>
<dbReference type="PATRIC" id="fig|198422.3.peg.184"/>
<dbReference type="Gene3D" id="3.40.50.1260">
    <property type="entry name" value="Phosphoglycerate kinase, N-terminal domain"/>
    <property type="match status" value="2"/>
</dbReference>